<evidence type="ECO:0000313" key="1">
    <source>
        <dbReference type="EMBL" id="EGF98477.1"/>
    </source>
</evidence>
<name>F4SA32_MELLP</name>
<dbReference type="Proteomes" id="UP000001072">
    <property type="component" value="Unassembled WGS sequence"/>
</dbReference>
<proteinExistence type="predicted"/>
<evidence type="ECO:0000313" key="2">
    <source>
        <dbReference type="Proteomes" id="UP000001072"/>
    </source>
</evidence>
<dbReference type="EMBL" id="GL883175">
    <property type="protein sequence ID" value="EGF98477.1"/>
    <property type="molecule type" value="Genomic_DNA"/>
</dbReference>
<dbReference type="GeneID" id="18926803"/>
<dbReference type="InParanoid" id="F4SA32"/>
<reference evidence="2" key="1">
    <citation type="journal article" date="2011" name="Proc. Natl. Acad. Sci. U.S.A.">
        <title>Obligate biotrophy features unraveled by the genomic analysis of rust fungi.</title>
        <authorList>
            <person name="Duplessis S."/>
            <person name="Cuomo C.A."/>
            <person name="Lin Y.-C."/>
            <person name="Aerts A."/>
            <person name="Tisserant E."/>
            <person name="Veneault-Fourrey C."/>
            <person name="Joly D.L."/>
            <person name="Hacquard S."/>
            <person name="Amselem J."/>
            <person name="Cantarel B.L."/>
            <person name="Chiu R."/>
            <person name="Coutinho P.M."/>
            <person name="Feau N."/>
            <person name="Field M."/>
            <person name="Frey P."/>
            <person name="Gelhaye E."/>
            <person name="Goldberg J."/>
            <person name="Grabherr M.G."/>
            <person name="Kodira C.D."/>
            <person name="Kohler A."/>
            <person name="Kuees U."/>
            <person name="Lindquist E.A."/>
            <person name="Lucas S.M."/>
            <person name="Mago R."/>
            <person name="Mauceli E."/>
            <person name="Morin E."/>
            <person name="Murat C."/>
            <person name="Pangilinan J.L."/>
            <person name="Park R."/>
            <person name="Pearson M."/>
            <person name="Quesneville H."/>
            <person name="Rouhier N."/>
            <person name="Sakthikumar S."/>
            <person name="Salamov A.A."/>
            <person name="Schmutz J."/>
            <person name="Selles B."/>
            <person name="Shapiro H."/>
            <person name="Tanguay P."/>
            <person name="Tuskan G.A."/>
            <person name="Henrissat B."/>
            <person name="Van de Peer Y."/>
            <person name="Rouze P."/>
            <person name="Ellis J.G."/>
            <person name="Dodds P.N."/>
            <person name="Schein J.E."/>
            <person name="Zhong S."/>
            <person name="Hamelin R.C."/>
            <person name="Grigoriev I.V."/>
            <person name="Szabo L.J."/>
            <person name="Martin F."/>
        </authorList>
    </citation>
    <scope>NUCLEOTIDE SEQUENCE [LARGE SCALE GENOMIC DNA]</scope>
    <source>
        <strain evidence="2">98AG31 / pathotype 3-4-7</strain>
    </source>
</reference>
<sequence length="68" mass="7245">MKLSIGTAIFVAFASNHVFGLMTPTMKSKKIILADGALVKPIDDSAEKFSCLKCCLSAIIGERCGKHS</sequence>
<protein>
    <submittedName>
        <fullName evidence="1">Secreted protein</fullName>
    </submittedName>
</protein>
<dbReference type="KEGG" id="mlr:MELLADRAFT_124516"/>
<keyword evidence="2" id="KW-1185">Reference proteome</keyword>
<gene>
    <name evidence="1" type="ORF">MELLADRAFT_124516</name>
</gene>
<organism evidence="2">
    <name type="scientific">Melampsora larici-populina (strain 98AG31 / pathotype 3-4-7)</name>
    <name type="common">Poplar leaf rust fungus</name>
    <dbReference type="NCBI Taxonomy" id="747676"/>
    <lineage>
        <taxon>Eukaryota</taxon>
        <taxon>Fungi</taxon>
        <taxon>Dikarya</taxon>
        <taxon>Basidiomycota</taxon>
        <taxon>Pucciniomycotina</taxon>
        <taxon>Pucciniomycetes</taxon>
        <taxon>Pucciniales</taxon>
        <taxon>Melampsoraceae</taxon>
        <taxon>Melampsora</taxon>
    </lineage>
</organism>
<dbReference type="RefSeq" id="XP_007418250.1">
    <property type="nucleotide sequence ID" value="XM_007418188.1"/>
</dbReference>
<dbReference type="AlphaFoldDB" id="F4SA32"/>
<dbReference type="HOGENOM" id="CLU_2794474_0_0_1"/>
<dbReference type="VEuPathDB" id="FungiDB:MELLADRAFT_124516"/>
<accession>F4SA32</accession>